<evidence type="ECO:0000259" key="11">
    <source>
        <dbReference type="PROSITE" id="PS50893"/>
    </source>
</evidence>
<feature type="transmembrane region" description="Helical" evidence="10">
    <location>
        <begin position="750"/>
        <end position="770"/>
    </location>
</feature>
<feature type="transmembrane region" description="Helical" evidence="10">
    <location>
        <begin position="643"/>
        <end position="668"/>
    </location>
</feature>
<evidence type="ECO:0000256" key="6">
    <source>
        <dbReference type="ARBA" id="ARBA00022840"/>
    </source>
</evidence>
<organism evidence="12 13">
    <name type="scientific">Haemonchus contortus</name>
    <name type="common">Barber pole worm</name>
    <dbReference type="NCBI Taxonomy" id="6289"/>
    <lineage>
        <taxon>Eukaryota</taxon>
        <taxon>Metazoa</taxon>
        <taxon>Ecdysozoa</taxon>
        <taxon>Nematoda</taxon>
        <taxon>Chromadorea</taxon>
        <taxon>Rhabditida</taxon>
        <taxon>Rhabditina</taxon>
        <taxon>Rhabditomorpha</taxon>
        <taxon>Strongyloidea</taxon>
        <taxon>Trichostrongylidae</taxon>
        <taxon>Haemonchus</taxon>
    </lineage>
</organism>
<dbReference type="FunFam" id="3.40.50.300:FF:002832">
    <property type="entry name" value="ABC Transporter family"/>
    <property type="match status" value="1"/>
</dbReference>
<keyword evidence="12" id="KW-1185">Reference proteome</keyword>
<keyword evidence="6" id="KW-0067">ATP-binding</keyword>
<dbReference type="OrthoDB" id="10255969at2759"/>
<proteinExistence type="inferred from homology"/>
<evidence type="ECO:0000256" key="5">
    <source>
        <dbReference type="ARBA" id="ARBA00022741"/>
    </source>
</evidence>
<dbReference type="InterPro" id="IPR003593">
    <property type="entry name" value="AAA+_ATPase"/>
</dbReference>
<dbReference type="GO" id="GO:0016020">
    <property type="term" value="C:membrane"/>
    <property type="evidence" value="ECO:0007669"/>
    <property type="project" value="UniProtKB-SubCell"/>
</dbReference>
<feature type="transmembrane region" description="Helical" evidence="10">
    <location>
        <begin position="24"/>
        <end position="43"/>
    </location>
</feature>
<dbReference type="InterPro" id="IPR027417">
    <property type="entry name" value="P-loop_NTPase"/>
</dbReference>
<evidence type="ECO:0000256" key="7">
    <source>
        <dbReference type="ARBA" id="ARBA00022989"/>
    </source>
</evidence>
<dbReference type="PANTHER" id="PTHR19229:SF260">
    <property type="entry name" value="ABC TRANSPORTER DOMAIN-CONTAINING PROTEIN"/>
    <property type="match status" value="1"/>
</dbReference>
<evidence type="ECO:0000256" key="3">
    <source>
        <dbReference type="ARBA" id="ARBA00022448"/>
    </source>
</evidence>
<dbReference type="Proteomes" id="UP000025227">
    <property type="component" value="Unplaced"/>
</dbReference>
<keyword evidence="3" id="KW-0813">Transport</keyword>
<keyword evidence="4 10" id="KW-0812">Transmembrane</keyword>
<dbReference type="Pfam" id="PF23321">
    <property type="entry name" value="R1_ABCA1"/>
    <property type="match status" value="1"/>
</dbReference>
<dbReference type="SUPFAM" id="SSF52540">
    <property type="entry name" value="P-loop containing nucleoside triphosphate hydrolases"/>
    <property type="match status" value="2"/>
</dbReference>
<dbReference type="CDD" id="cd03263">
    <property type="entry name" value="ABC_subfamily_A"/>
    <property type="match status" value="2"/>
</dbReference>
<dbReference type="FunFam" id="3.40.50.300:FF:000335">
    <property type="entry name" value="ATP binding cassette subfamily A member 5"/>
    <property type="match status" value="1"/>
</dbReference>
<dbReference type="InterPro" id="IPR003439">
    <property type="entry name" value="ABC_transporter-like_ATP-bd"/>
</dbReference>
<keyword evidence="7 10" id="KW-1133">Transmembrane helix</keyword>
<accession>A0A7I4Y015</accession>
<comment type="similarity">
    <text evidence="2">Belongs to the ABC transporter superfamily. ABCA family.</text>
</comment>
<evidence type="ECO:0000256" key="8">
    <source>
        <dbReference type="ARBA" id="ARBA00023136"/>
    </source>
</evidence>
<feature type="transmembrane region" description="Helical" evidence="10">
    <location>
        <begin position="1701"/>
        <end position="1727"/>
    </location>
</feature>
<dbReference type="GO" id="GO:0016887">
    <property type="term" value="F:ATP hydrolysis activity"/>
    <property type="evidence" value="ECO:0007669"/>
    <property type="project" value="InterPro"/>
</dbReference>
<dbReference type="Pfam" id="PF00005">
    <property type="entry name" value="ABC_tran"/>
    <property type="match status" value="2"/>
</dbReference>
<evidence type="ECO:0000256" key="10">
    <source>
        <dbReference type="SAM" id="Phobius"/>
    </source>
</evidence>
<dbReference type="InterPro" id="IPR056264">
    <property type="entry name" value="R2_ABCA1-4-like"/>
</dbReference>
<evidence type="ECO:0000256" key="1">
    <source>
        <dbReference type="ARBA" id="ARBA00004141"/>
    </source>
</evidence>
<dbReference type="InterPro" id="IPR017871">
    <property type="entry name" value="ABC_transporter-like_CS"/>
</dbReference>
<keyword evidence="5" id="KW-0547">Nucleotide-binding</keyword>
<feature type="domain" description="ABC transporter" evidence="11">
    <location>
        <begin position="903"/>
        <end position="1133"/>
    </location>
</feature>
<dbReference type="GO" id="GO:0140359">
    <property type="term" value="F:ABC-type transporter activity"/>
    <property type="evidence" value="ECO:0007669"/>
    <property type="project" value="InterPro"/>
</dbReference>
<evidence type="ECO:0000313" key="13">
    <source>
        <dbReference type="WBParaSite" id="HCON_00030810-00001"/>
    </source>
</evidence>
<dbReference type="InterPro" id="IPR026082">
    <property type="entry name" value="ABCA"/>
</dbReference>
<dbReference type="GO" id="GO:0005524">
    <property type="term" value="F:ATP binding"/>
    <property type="evidence" value="ECO:0007669"/>
    <property type="project" value="UniProtKB-KW"/>
</dbReference>
<comment type="subcellular location">
    <subcellularLocation>
        <location evidence="1">Membrane</location>
        <topology evidence="1">Multi-pass membrane protein</topology>
    </subcellularLocation>
</comment>
<feature type="transmembrane region" description="Helical" evidence="10">
    <location>
        <begin position="1766"/>
        <end position="1792"/>
    </location>
</feature>
<name>A0A7I4Y015_HAECO</name>
<sequence>MIGFWRQMRLLLWKGVLVKSRQKFWLTVELLVPLILFIILALVRTRDFTDFEPQCHYDSKGFPSAGILPFLHSFLCSFSNDCHLSPTTGDEQRFIHDGREKNESVIVDALYYSSQQLEWIGENPSKFSQLLDSFTQLVKILARLNGTQIEMPKLYQFFRPSVNVSQTLLDLGLTQEASGALATATLTPTFFLRVFDYVRELRSKPEVLLMFMAFDPVPILCNETIFDSSFVLLPNITLTDEDRRSLCGVSPLALLTYYSEYQDKLTFDSYPSFRGANVTLEELSQAVSTLFSIAQQQPIFEGFSKWNHLLSGSLNNITSAIFCGDNPFDIATDGMGPVPTNAKTPFDELRLSLIEFIEKIVPGQQKHEKQFCHDVWVRDDLNCTSLESAVLQRLRPLFSGYILVTPPSPAVNELIDILNNPLRMADFVRQQLYKYPEIANNLQTALYGSDLRAASMNVLVFLQRFGKMLPIEPELLKSMEFALEHIFAPATDPYSFGALTKNVTETFNQYATCFLLDRFVMVANESVMEETATCLADYQQYFSGIVVMNMTDNATEFDPVTFYKIRHLPSLVDNTYYYEDNPRRVFDRNHPFSDLKYLTYGFSFLQEAVERAIIGLRVNSNRPLGMYAQQEPYPCVAFDKFNIAVFLGLFTILSFICPAALLVKNIVYEKELRLKEHMRIMGLGDMVHLWSWAIISLVLNLISTAIIAAIIKFGNLLVVVDFSLIFVFLSLFAMSSIALCLLLSTFFTNANISTAATCLIYFLFFFPFQISLRARSKAFTQFTLIFPQTTLGYGSAMLAMYSDDGKGTWKDIDSIYLEAYDVSLVNCMVAFALQIVSFILLAWYKSAVSPGIYGVSLPWYFFLTKRYWFPKSIESTEYNISAESSPSANDNFETEPSDLTVTVFISGMTKVYGNGTIALDNLTLRLYEDQITALLGHNGAGKTTTMSILCGLYSPSSGTASVYGMDIRREIQQVRDVLGVCPQHNVLFSHLTVSEQLQLFAALKGTPSDQVQRDVDNILQSVSLVDKANDLASTLSGGMKRRLCIGIALVGGSRFVILDEPTAGVDVTSRREIWSLLQKNKKGRTILLSTHHMDEADILSDRIALLSEGRLITLGSSIFLKNRYGNAFQVFACKEDHSRDYTAVVTRIITEATIPIRLSDETENELVFSIPISTDSQELEKFFTFFDLKKDQYWIGEYGISAPTLQEIFVALSPQKEYVVPRHRAGILSKIRKGLRGGVVESDERQLIRTMAPTNDTGSSNTAILGTTVGPPTVNDTRESPPDDLGEDLVRTPLTGWDLTMSHTKAILKSRSQYTIRSKKLILFEVILPVCLLFSCELYAYIQMGGQTTVMVTSQPSLPLIPEMYGNGTYSYVSLWDRDPSSLSYQIMKSFEEPPDMGTRCVNNLPIFRRDLPTSSFYWIGKKKPQQLAAGCDMTLGNGQFDWNANETEIPYNVDLACECKPTLVWNCSVEDYPLDAIPTVTLNTTMHLWDMSYRNISQLRMATRWWGNGTMLDVLGGFSLGHTSVRAKTQKQVQTEIQGWHSLVTGVNRTAVALNVNVTTDSDAPSIEDPFLKNMTTTDFIAAVLGSMDTQQNVKAWFNNKLYTSLPIFTSFLSNALLRVESEDADPSNLGIIAVNHPMNQTVKSTFDAQANTKLIVFRIVLLVLVLCVIPAGFTVFLVEERVCDAFHLQLVSGLSRRTYWLTGYVFDMCIYTLSLIAILLIYVIFGVKEFAYSFESLCCFFLMFQLYGLCAVLWAYVLQRRFDVAALSFVLISIGTFFVGIVATLTVILIEQLMREDPTLIGPHTICSTVFLILPQYNLGMAVFRGSFVFQLVQLGENFLRELNRPDLFSSLPIPSLLQWSLMGIHCACLVAHIVVAALVLFILEREPFGFLRRWEQIRTRRLLESSRSAVDEDVIAEQRKVDELEDSGDNPLVVKDLAKAYTKTALAVRNVSFAVDQGECFGLLGLNGAGKTTTFAILTQKIRPGFGTVHIHGRSMVIGDRSSFDQVGYCPQFDALNMKLTTTENIELFARIRGVPEKHIKPLVTQLLVSLHLKAYSSTVTAALSGGNRRKVSVAIALINHPSLILLDEPSAGMDPGSQQFLWKVIDRLRKSGKAVVITSHSMEECEALCTRIAIMDRGQLRCIGSKQHLKNKFGEGHSLTVKMSSQNDALLAAKFVRSHLKGAKVESVHCSTVFFHIVREASSISDIYRVVNQLKREFSVEDFSLSQSTLAEVFHSLAMQSSASASVSSGPTASTAETDLTD</sequence>
<feature type="transmembrane region" description="Helical" evidence="10">
    <location>
        <begin position="822"/>
        <end position="844"/>
    </location>
</feature>
<evidence type="ECO:0000256" key="4">
    <source>
        <dbReference type="ARBA" id="ARBA00022692"/>
    </source>
</evidence>
<keyword evidence="8 10" id="KW-0472">Membrane</keyword>
<feature type="transmembrane region" description="Helical" evidence="10">
    <location>
        <begin position="1859"/>
        <end position="1886"/>
    </location>
</feature>
<evidence type="ECO:0000256" key="9">
    <source>
        <dbReference type="SAM" id="MobiDB-lite"/>
    </source>
</evidence>
<feature type="transmembrane region" description="Helical" evidence="10">
    <location>
        <begin position="1733"/>
        <end position="1759"/>
    </location>
</feature>
<dbReference type="Gene3D" id="3.40.50.300">
    <property type="entry name" value="P-loop containing nucleotide triphosphate hydrolases"/>
    <property type="match status" value="2"/>
</dbReference>
<feature type="region of interest" description="Disordered" evidence="9">
    <location>
        <begin position="1259"/>
        <end position="1287"/>
    </location>
</feature>
<feature type="transmembrane region" description="Helical" evidence="10">
    <location>
        <begin position="782"/>
        <end position="801"/>
    </location>
</feature>
<dbReference type="InterPro" id="IPR013525">
    <property type="entry name" value="ABC2_TM"/>
</dbReference>
<protein>
    <submittedName>
        <fullName evidence="13">ABC transporter domain-containing protein</fullName>
    </submittedName>
</protein>
<dbReference type="OMA" id="DECKCKA"/>
<evidence type="ECO:0000256" key="2">
    <source>
        <dbReference type="ARBA" id="ARBA00008869"/>
    </source>
</evidence>
<feature type="transmembrane region" description="Helical" evidence="10">
    <location>
        <begin position="1657"/>
        <end position="1680"/>
    </location>
</feature>
<dbReference type="SMART" id="SM00382">
    <property type="entry name" value="AAA"/>
    <property type="match status" value="2"/>
</dbReference>
<dbReference type="GO" id="GO:0005319">
    <property type="term" value="F:lipid transporter activity"/>
    <property type="evidence" value="ECO:0007669"/>
    <property type="project" value="TreeGrafter"/>
</dbReference>
<dbReference type="PROSITE" id="PS50893">
    <property type="entry name" value="ABC_TRANSPORTER_2"/>
    <property type="match status" value="2"/>
</dbReference>
<evidence type="ECO:0000313" key="12">
    <source>
        <dbReference type="Proteomes" id="UP000025227"/>
    </source>
</evidence>
<dbReference type="WBParaSite" id="HCON_00030810-00001">
    <property type="protein sequence ID" value="HCON_00030810-00001"/>
    <property type="gene ID" value="HCON_00030810"/>
</dbReference>
<reference evidence="13" key="1">
    <citation type="submission" date="2020-12" db="UniProtKB">
        <authorList>
            <consortium name="WormBaseParasite"/>
        </authorList>
    </citation>
    <scope>IDENTIFICATION</scope>
    <source>
        <strain evidence="13">MHco3</strain>
    </source>
</reference>
<dbReference type="PROSITE" id="PS00211">
    <property type="entry name" value="ABC_TRANSPORTER_1"/>
    <property type="match status" value="2"/>
</dbReference>
<dbReference type="PANTHER" id="PTHR19229">
    <property type="entry name" value="ATP-BINDING CASSETTE TRANSPORTER SUBFAMILY A ABCA"/>
    <property type="match status" value="1"/>
</dbReference>
<feature type="transmembrane region" description="Helical" evidence="10">
    <location>
        <begin position="723"/>
        <end position="743"/>
    </location>
</feature>
<feature type="domain" description="ABC transporter" evidence="11">
    <location>
        <begin position="1935"/>
        <end position="2166"/>
    </location>
</feature>
<dbReference type="Pfam" id="PF12698">
    <property type="entry name" value="ABC2_membrane_3"/>
    <property type="match status" value="2"/>
</dbReference>
<feature type="transmembrane region" description="Helical" evidence="10">
    <location>
        <begin position="689"/>
        <end position="711"/>
    </location>
</feature>